<dbReference type="NCBIfam" id="TIGR03100">
    <property type="entry name" value="hydr1_PEP"/>
    <property type="match status" value="1"/>
</dbReference>
<comment type="caution">
    <text evidence="1">The sequence shown here is derived from an EMBL/GenBank/DDBJ whole genome shotgun (WGS) entry which is preliminary data.</text>
</comment>
<dbReference type="RefSeq" id="WP_279247679.1">
    <property type="nucleotide sequence ID" value="NZ_SHNO01000001.1"/>
</dbReference>
<gene>
    <name evidence="1" type="ORF">EYC82_00950</name>
</gene>
<keyword evidence="1" id="KW-0378">Hydrolase</keyword>
<proteinExistence type="predicted"/>
<dbReference type="Proteomes" id="UP001143304">
    <property type="component" value="Unassembled WGS sequence"/>
</dbReference>
<evidence type="ECO:0000313" key="2">
    <source>
        <dbReference type="Proteomes" id="UP001143304"/>
    </source>
</evidence>
<dbReference type="GO" id="GO:0016787">
    <property type="term" value="F:hydrolase activity"/>
    <property type="evidence" value="ECO:0007669"/>
    <property type="project" value="UniProtKB-KW"/>
</dbReference>
<keyword evidence="2" id="KW-1185">Reference proteome</keyword>
<sequence length="297" mass="32902">MSDTALNAGDVRETPIVFPCDGDSLVGIVHRPKNPLEYGLVTIVAGGPQYRAGVGRGMVNTARFLADRGVAVLRFDYRGLGDSGGDFLGFEHIEQDIEAAVSLLQREVPEVKKVVLWGGCDAASGAMIHSWKIPGAKSLVLGNPWVTTHETHAAAMKHHYLSRLREPSFWRKLFRLDYDLLAYARAGLKKAGLRVARIVRSPSDEAANVGADNFVDSMLAGLERYEGPVLFLVSGQSVASREFDELINQDERWRAACGRSLHKRVDFPAADQTFSDKNSRERVNQTILDWILELTRR</sequence>
<reference evidence="1" key="1">
    <citation type="submission" date="2019-02" db="EMBL/GenBank/DDBJ databases">
        <authorList>
            <person name="Li S.-H."/>
        </authorList>
    </citation>
    <scope>NUCLEOTIDE SEQUENCE</scope>
    <source>
        <strain evidence="1">IMCC11814</strain>
    </source>
</reference>
<dbReference type="SUPFAM" id="SSF53474">
    <property type="entry name" value="alpha/beta-Hydrolases"/>
    <property type="match status" value="1"/>
</dbReference>
<evidence type="ECO:0000313" key="1">
    <source>
        <dbReference type="EMBL" id="MCX2975921.1"/>
    </source>
</evidence>
<dbReference type="InterPro" id="IPR017531">
    <property type="entry name" value="Hydrolase-1_PEP"/>
</dbReference>
<accession>A0ABT3T0Z2</accession>
<dbReference type="EMBL" id="SHNO01000001">
    <property type="protein sequence ID" value="MCX2975921.1"/>
    <property type="molecule type" value="Genomic_DNA"/>
</dbReference>
<dbReference type="InterPro" id="IPR029058">
    <property type="entry name" value="AB_hydrolase_fold"/>
</dbReference>
<dbReference type="Gene3D" id="3.40.50.1820">
    <property type="entry name" value="alpha/beta hydrolase"/>
    <property type="match status" value="1"/>
</dbReference>
<name>A0ABT3T0Z2_9GAMM</name>
<organism evidence="1 2">
    <name type="scientific">Candidatus Marimicrobium litorale</name>
    <dbReference type="NCBI Taxonomy" id="2518991"/>
    <lineage>
        <taxon>Bacteria</taxon>
        <taxon>Pseudomonadati</taxon>
        <taxon>Pseudomonadota</taxon>
        <taxon>Gammaproteobacteria</taxon>
        <taxon>Cellvibrionales</taxon>
        <taxon>Halieaceae</taxon>
        <taxon>Marimicrobium</taxon>
    </lineage>
</organism>
<protein>
    <submittedName>
        <fullName evidence="1">Hydrolase 1, exosortase A system-associated</fullName>
    </submittedName>
</protein>